<feature type="transmembrane region" description="Helical" evidence="7">
    <location>
        <begin position="212"/>
        <end position="234"/>
    </location>
</feature>
<dbReference type="Gramene" id="rna-AYBTSS11_LOCUS5165">
    <property type="protein sequence ID" value="CAJ1931280.1"/>
    <property type="gene ID" value="gene-AYBTSS11_LOCUS5165"/>
</dbReference>
<accession>A0AA86V4H5</accession>
<evidence type="ECO:0000256" key="1">
    <source>
        <dbReference type="ARBA" id="ARBA00004141"/>
    </source>
</evidence>
<feature type="region of interest" description="Disordered" evidence="6">
    <location>
        <begin position="1"/>
        <end position="155"/>
    </location>
</feature>
<evidence type="ECO:0000256" key="3">
    <source>
        <dbReference type="ARBA" id="ARBA00022692"/>
    </source>
</evidence>
<evidence type="ECO:0000256" key="5">
    <source>
        <dbReference type="ARBA" id="ARBA00023136"/>
    </source>
</evidence>
<sequence length="736" mass="79262">METGSSNSEALNRNVAMSVRGGTGKKQGGVAGKVEPFVPRQSEHNPRELRSWAKRTGFVSDYSGEAGTSGSAKFEAFGRKGGGSSPKIEIDPVLGRTRQNEIEPEFHGGATKSENGAVLDERGRKEKERDTGERKVSLNGNVNNGVINREGNGHGVSAVAPVNEEKEAEGEEGNGDVKVNVFPEGEEHGDGGWQGPLGLKCRLKENPGIVPLIYYGLQHYLSLAGSLVLIPLVMVPVMGGTDRDTATVISTIMFLSGITTILHSYFGTRLPLVQGSSFVYLAPALVIINAQEYRNLTENKFRHIMRELQGAIIVGSIFQSILGFSGLMSILLRLINPIVVAPTVAAVGLAFFSYGFPQAGTCPEITIPQIALVLIFTLYLRGISIFGRHLFRIYAVPLSLTIIWIYASFLTAGGAYNYKGCNPNIPSSNILLDACRKHAYTMQHCRTDVSNALATAAWVRIPYPLQWGIPIFHFRTSIIMVIVALVASVDSVGTYRTTSLQVNSRPPTPGVVSRGIALEGFCSILAGLWGSGTGSTTLTENMHTIDITKVASRKVVVVGAAFLILFSFIGKVGALLASIPQALAASVLCFMWALTAALGLSNLRYSQSTSFRNITIVGVSLFLGMSIPAYFQQYQAESSLILPSYLVPYAAASSGPFRSGIKQLDFAINALMSLNMVVTLLVAFLLDNTVPGSQEERGMYVWSQAEDISTDPSLQSEYSLPKKVARCCCCFKCLGV</sequence>
<feature type="transmembrane region" description="Helical" evidence="7">
    <location>
        <begin position="393"/>
        <end position="418"/>
    </location>
</feature>
<reference evidence="8" key="1">
    <citation type="submission" date="2023-10" db="EMBL/GenBank/DDBJ databases">
        <authorList>
            <person name="Domelevo Entfellner J.-B."/>
        </authorList>
    </citation>
    <scope>NUCLEOTIDE SEQUENCE</scope>
</reference>
<proteinExistence type="inferred from homology"/>
<evidence type="ECO:0000313" key="8">
    <source>
        <dbReference type="EMBL" id="CAJ1931280.1"/>
    </source>
</evidence>
<comment type="similarity">
    <text evidence="2">Belongs to the nucleobase:cation symporter-2 (NCS2) (TC 2.A.40) family.</text>
</comment>
<dbReference type="NCBIfam" id="NF037981">
    <property type="entry name" value="NCS2_1"/>
    <property type="match status" value="1"/>
</dbReference>
<feature type="compositionally biased region" description="Basic and acidic residues" evidence="6">
    <location>
        <begin position="41"/>
        <end position="51"/>
    </location>
</feature>
<evidence type="ECO:0000256" key="7">
    <source>
        <dbReference type="SAM" id="Phobius"/>
    </source>
</evidence>
<dbReference type="PANTHER" id="PTHR11119">
    <property type="entry name" value="XANTHINE-URACIL / VITAMIN C PERMEASE FAMILY MEMBER"/>
    <property type="match status" value="1"/>
</dbReference>
<evidence type="ECO:0000256" key="6">
    <source>
        <dbReference type="SAM" id="MobiDB-lite"/>
    </source>
</evidence>
<feature type="compositionally biased region" description="Gly residues" evidence="6">
    <location>
        <begin position="21"/>
        <end position="31"/>
    </location>
</feature>
<keyword evidence="4 7" id="KW-1133">Transmembrane helix</keyword>
<dbReference type="InterPro" id="IPR006043">
    <property type="entry name" value="NCS2"/>
</dbReference>
<feature type="compositionally biased region" description="Polar residues" evidence="6">
    <location>
        <begin position="1"/>
        <end position="11"/>
    </location>
</feature>
<dbReference type="GO" id="GO:0016020">
    <property type="term" value="C:membrane"/>
    <property type="evidence" value="ECO:0007669"/>
    <property type="project" value="UniProtKB-SubCell"/>
</dbReference>
<evidence type="ECO:0008006" key="10">
    <source>
        <dbReference type="Google" id="ProtNLM"/>
    </source>
</evidence>
<evidence type="ECO:0000313" key="9">
    <source>
        <dbReference type="Proteomes" id="UP001189624"/>
    </source>
</evidence>
<feature type="transmembrane region" description="Helical" evidence="7">
    <location>
        <begin position="338"/>
        <end position="357"/>
    </location>
</feature>
<evidence type="ECO:0000256" key="2">
    <source>
        <dbReference type="ARBA" id="ARBA00008821"/>
    </source>
</evidence>
<comment type="subcellular location">
    <subcellularLocation>
        <location evidence="1">Membrane</location>
        <topology evidence="1">Multi-pass membrane protein</topology>
    </subcellularLocation>
</comment>
<keyword evidence="9" id="KW-1185">Reference proteome</keyword>
<feature type="transmembrane region" description="Helical" evidence="7">
    <location>
        <begin position="613"/>
        <end position="631"/>
    </location>
</feature>
<feature type="compositionally biased region" description="Basic and acidic residues" evidence="6">
    <location>
        <begin position="119"/>
        <end position="136"/>
    </location>
</feature>
<feature type="transmembrane region" description="Helical" evidence="7">
    <location>
        <begin position="311"/>
        <end position="332"/>
    </location>
</feature>
<gene>
    <name evidence="8" type="ORF">AYBTSS11_LOCUS5165</name>
</gene>
<keyword evidence="3 7" id="KW-0812">Transmembrane</keyword>
<dbReference type="Proteomes" id="UP001189624">
    <property type="component" value="Chromosome 2"/>
</dbReference>
<organism evidence="8 9">
    <name type="scientific">Sphenostylis stenocarpa</name>
    <dbReference type="NCBI Taxonomy" id="92480"/>
    <lineage>
        <taxon>Eukaryota</taxon>
        <taxon>Viridiplantae</taxon>
        <taxon>Streptophyta</taxon>
        <taxon>Embryophyta</taxon>
        <taxon>Tracheophyta</taxon>
        <taxon>Spermatophyta</taxon>
        <taxon>Magnoliopsida</taxon>
        <taxon>eudicotyledons</taxon>
        <taxon>Gunneridae</taxon>
        <taxon>Pentapetalae</taxon>
        <taxon>rosids</taxon>
        <taxon>fabids</taxon>
        <taxon>Fabales</taxon>
        <taxon>Fabaceae</taxon>
        <taxon>Papilionoideae</taxon>
        <taxon>50 kb inversion clade</taxon>
        <taxon>NPAAA clade</taxon>
        <taxon>indigoferoid/millettioid clade</taxon>
        <taxon>Phaseoleae</taxon>
        <taxon>Sphenostylis</taxon>
    </lineage>
</organism>
<feature type="transmembrane region" description="Helical" evidence="7">
    <location>
        <begin position="582"/>
        <end position="601"/>
    </location>
</feature>
<feature type="transmembrane region" description="Helical" evidence="7">
    <location>
        <begin position="272"/>
        <end position="290"/>
    </location>
</feature>
<feature type="transmembrane region" description="Helical" evidence="7">
    <location>
        <begin position="369"/>
        <end position="387"/>
    </location>
</feature>
<dbReference type="GO" id="GO:0022857">
    <property type="term" value="F:transmembrane transporter activity"/>
    <property type="evidence" value="ECO:0007669"/>
    <property type="project" value="InterPro"/>
</dbReference>
<dbReference type="AlphaFoldDB" id="A0AA86V4H5"/>
<name>A0AA86V4H5_9FABA</name>
<evidence type="ECO:0000256" key="4">
    <source>
        <dbReference type="ARBA" id="ARBA00022989"/>
    </source>
</evidence>
<feature type="transmembrane region" description="Helical" evidence="7">
    <location>
        <begin position="246"/>
        <end position="266"/>
    </location>
</feature>
<dbReference type="Pfam" id="PF00860">
    <property type="entry name" value="Xan_ur_permease"/>
    <property type="match status" value="1"/>
</dbReference>
<feature type="transmembrane region" description="Helical" evidence="7">
    <location>
        <begin position="555"/>
        <end position="576"/>
    </location>
</feature>
<dbReference type="EMBL" id="OY731399">
    <property type="protein sequence ID" value="CAJ1931280.1"/>
    <property type="molecule type" value="Genomic_DNA"/>
</dbReference>
<keyword evidence="5 7" id="KW-0472">Membrane</keyword>
<feature type="transmembrane region" description="Helical" evidence="7">
    <location>
        <begin position="666"/>
        <end position="686"/>
    </location>
</feature>
<protein>
    <recommendedName>
        <fullName evidence="10">Nucleobase-ascorbate transporter 11</fullName>
    </recommendedName>
</protein>